<protein>
    <submittedName>
        <fullName evidence="1">Uncharacterized protein</fullName>
    </submittedName>
</protein>
<dbReference type="AlphaFoldDB" id="A0A494WUE6"/>
<organism evidence="1 2">
    <name type="scientific">Desulfofundulus salinus</name>
    <dbReference type="NCBI Taxonomy" id="2419843"/>
    <lineage>
        <taxon>Bacteria</taxon>
        <taxon>Bacillati</taxon>
        <taxon>Bacillota</taxon>
        <taxon>Clostridia</taxon>
        <taxon>Eubacteriales</taxon>
        <taxon>Peptococcaceae</taxon>
        <taxon>Desulfofundulus</taxon>
    </lineage>
</organism>
<gene>
    <name evidence="1" type="ORF">D7024_08795</name>
</gene>
<evidence type="ECO:0000313" key="2">
    <source>
        <dbReference type="Proteomes" id="UP000271256"/>
    </source>
</evidence>
<comment type="caution">
    <text evidence="1">The sequence shown here is derived from an EMBL/GenBank/DDBJ whole genome shotgun (WGS) entry which is preliminary data.</text>
</comment>
<proteinExistence type="predicted"/>
<name>A0A494WUE6_9FIRM</name>
<keyword evidence="2" id="KW-1185">Reference proteome</keyword>
<dbReference type="OrthoDB" id="9867228at2"/>
<dbReference type="Proteomes" id="UP000271256">
    <property type="component" value="Unassembled WGS sequence"/>
</dbReference>
<reference evidence="1 2" key="1">
    <citation type="submission" date="2018-10" db="EMBL/GenBank/DDBJ databases">
        <authorList>
            <person name="Grouzdev D.S."/>
            <person name="Krutkina M.S."/>
            <person name="Tourova T.P."/>
            <person name="Nazina T.N."/>
        </authorList>
    </citation>
    <scope>NUCLEOTIDE SEQUENCE [LARGE SCALE GENOMIC DNA]</scope>
    <source>
        <strain evidence="1 2">435</strain>
    </source>
</reference>
<dbReference type="EMBL" id="RBWE01000001">
    <property type="protein sequence ID" value="RKO67039.1"/>
    <property type="molecule type" value="Genomic_DNA"/>
</dbReference>
<dbReference type="RefSeq" id="WP_121451456.1">
    <property type="nucleotide sequence ID" value="NZ_RBWE01000001.1"/>
</dbReference>
<sequence>MIMPYRNKEKQAEYLRKWRQKRQQERVKQSRYIVRLLLSTYVSNNPRRYREKVRHFLPLVFGRVLTPDEEAVLLNHFDFSPQKFLEALVVCWREGYRRDIDPLEFLQGILFSPVWETCSECGRPYPR</sequence>
<evidence type="ECO:0000313" key="1">
    <source>
        <dbReference type="EMBL" id="RKO67039.1"/>
    </source>
</evidence>
<accession>A0A494WUE6</accession>